<evidence type="ECO:0000256" key="3">
    <source>
        <dbReference type="ARBA" id="ARBA00022840"/>
    </source>
</evidence>
<dbReference type="PANTHER" id="PTHR43030">
    <property type="entry name" value="PHOSPHOENOLPYRUVATE SYNTHASE"/>
    <property type="match status" value="1"/>
</dbReference>
<keyword evidence="2" id="KW-0547">Nucleotide-binding</keyword>
<dbReference type="EMBL" id="PFIJ01000007">
    <property type="protein sequence ID" value="PIX29290.1"/>
    <property type="molecule type" value="Genomic_DNA"/>
</dbReference>
<feature type="domain" description="PEP-utilising enzyme mobile" evidence="4">
    <location>
        <begin position="409"/>
        <end position="479"/>
    </location>
</feature>
<name>A0A2H9N678_9BACT</name>
<dbReference type="SUPFAM" id="SSF52009">
    <property type="entry name" value="Phosphohistidine domain"/>
    <property type="match status" value="1"/>
</dbReference>
<dbReference type="PANTHER" id="PTHR43030:SF1">
    <property type="entry name" value="PHOSPHOENOLPYRUVATE SYNTHASE"/>
    <property type="match status" value="1"/>
</dbReference>
<evidence type="ECO:0000259" key="4">
    <source>
        <dbReference type="Pfam" id="PF00391"/>
    </source>
</evidence>
<reference evidence="6" key="1">
    <citation type="submission" date="2017-09" db="EMBL/GenBank/DDBJ databases">
        <title>Depth-based differentiation of microbial function through sediment-hosted aquifers and enrichment of novel symbionts in the deep terrestrial subsurface.</title>
        <authorList>
            <person name="Probst A.J."/>
            <person name="Ladd B."/>
            <person name="Jarett J.K."/>
            <person name="Geller-Mcgrath D.E."/>
            <person name="Sieber C.M.K."/>
            <person name="Emerson J.B."/>
            <person name="Anantharaman K."/>
            <person name="Thomas B.C."/>
            <person name="Malmstrom R."/>
            <person name="Stieglmeier M."/>
            <person name="Klingl A."/>
            <person name="Woyke T."/>
            <person name="Ryan C.M."/>
            <person name="Banfield J.F."/>
        </authorList>
    </citation>
    <scope>NUCLEOTIDE SEQUENCE [LARGE SCALE GENOMIC DNA]</scope>
</reference>
<comment type="similarity">
    <text evidence="1">Belongs to the PEP-utilizing enzyme family.</text>
</comment>
<dbReference type="Gene3D" id="3.50.30.10">
    <property type="entry name" value="Phosphohistidine domain"/>
    <property type="match status" value="1"/>
</dbReference>
<organism evidence="5 6">
    <name type="scientific">Candidatus Brennerbacteria bacterium CG_4_8_14_3_um_filter_43_14</name>
    <dbReference type="NCBI Taxonomy" id="1974521"/>
    <lineage>
        <taxon>Bacteria</taxon>
        <taxon>Candidatus Brenneribacteriota</taxon>
    </lineage>
</organism>
<gene>
    <name evidence="5" type="ORF">COZ64_00365</name>
</gene>
<evidence type="ECO:0000313" key="5">
    <source>
        <dbReference type="EMBL" id="PIX29290.1"/>
    </source>
</evidence>
<dbReference type="GO" id="GO:0005524">
    <property type="term" value="F:ATP binding"/>
    <property type="evidence" value="ECO:0007669"/>
    <property type="project" value="UniProtKB-KW"/>
</dbReference>
<evidence type="ECO:0000256" key="1">
    <source>
        <dbReference type="ARBA" id="ARBA00007837"/>
    </source>
</evidence>
<protein>
    <recommendedName>
        <fullName evidence="4">PEP-utilising enzyme mobile domain-containing protein</fullName>
    </recommendedName>
</protein>
<dbReference type="InterPro" id="IPR006319">
    <property type="entry name" value="PEP_synth"/>
</dbReference>
<dbReference type="InterPro" id="IPR008279">
    <property type="entry name" value="PEP-util_enz_mobile_dom"/>
</dbReference>
<evidence type="ECO:0000256" key="2">
    <source>
        <dbReference type="ARBA" id="ARBA00022741"/>
    </source>
</evidence>
<accession>A0A2H9N678</accession>
<dbReference type="Pfam" id="PF00391">
    <property type="entry name" value="PEP-utilizers"/>
    <property type="match status" value="1"/>
</dbReference>
<evidence type="ECO:0000313" key="6">
    <source>
        <dbReference type="Proteomes" id="UP000236842"/>
    </source>
</evidence>
<sequence>MKRAKIKWIETITREASLPVEIHDLEGERDIYLKKLGAGIKNKIYFPQGDKHTYFFYKEEWEEFAKRIINKIKNNKNWLKRETDNIYKICSEWLKAFQVISRLDLSKIANSQLYQYYKNYGYGRSKFSFGLYAPLVIEKFLEEETKNVLNEELKSKDKQNLFERYWQVITTKTKLNAVDEERINLLKIAIKYKKKGKIDKEISDLLQKHTRRFYWLPHYALSLPIWSKEYFTKNLKNTHNPERELENTLDKIKQGERTFNKVKEEFKDNKRLVQLINLTQEYLYLRTYRTDILRQAFCHITPFLKELSRRAKLEFNDVLFLTPYEIKAFLLQNIFPDSKEIERRKKHYAIVMRNGIIEVVSDEKELAEIKRELEEKIETEALKGTTAYPGKVKGRVRVIKIVKDVQKLQKGEILVASMTTPDMTIAIHKATAIVTDEGGITCHAAICSRELKIPCLIATRNATKVLKDGDTVEVDADIGTVKILKKAK</sequence>
<dbReference type="AlphaFoldDB" id="A0A2H9N678"/>
<keyword evidence="3" id="KW-0067">ATP-binding</keyword>
<dbReference type="Proteomes" id="UP000236842">
    <property type="component" value="Unassembled WGS sequence"/>
</dbReference>
<proteinExistence type="inferred from homology"/>
<dbReference type="GO" id="GO:0008986">
    <property type="term" value="F:pyruvate, water dikinase activity"/>
    <property type="evidence" value="ECO:0007669"/>
    <property type="project" value="InterPro"/>
</dbReference>
<comment type="caution">
    <text evidence="5">The sequence shown here is derived from an EMBL/GenBank/DDBJ whole genome shotgun (WGS) entry which is preliminary data.</text>
</comment>
<dbReference type="InterPro" id="IPR036637">
    <property type="entry name" value="Phosphohistidine_dom_sf"/>
</dbReference>